<feature type="compositionally biased region" description="Polar residues" evidence="1">
    <location>
        <begin position="165"/>
        <end position="181"/>
    </location>
</feature>
<reference evidence="4" key="1">
    <citation type="submission" date="2024-06" db="EMBL/GenBank/DDBJ databases">
        <title>Draft Genome Sequences of Epichloe bromicola Strains Isolated from Elymus ciliaris.</title>
        <authorList>
            <consortium name="Epichloe bromicola genome sequencing consortium"/>
            <person name="Miura A."/>
            <person name="Imano S."/>
            <person name="Ashida A."/>
            <person name="Sato I."/>
            <person name="Chiba S."/>
            <person name="Tanaka A."/>
            <person name="Camagna M."/>
            <person name="Takemoto D."/>
        </authorList>
    </citation>
    <scope>NUCLEOTIDE SEQUENCE [LARGE SCALE GENOMIC DNA]</scope>
    <source>
        <strain evidence="4">DP</strain>
    </source>
</reference>
<feature type="signal peptide" evidence="2">
    <location>
        <begin position="1"/>
        <end position="17"/>
    </location>
</feature>
<dbReference type="EMBL" id="BAAFGZ010000001">
    <property type="protein sequence ID" value="GAB0131564.1"/>
    <property type="molecule type" value="Genomic_DNA"/>
</dbReference>
<dbReference type="Proteomes" id="UP001562357">
    <property type="component" value="Unassembled WGS sequence"/>
</dbReference>
<dbReference type="PANTHER" id="PTHR40640:SF1">
    <property type="entry name" value="ANCHORED GLYCOPROTEIN, PUTATIVE (AFU_ORTHOLOGUE AFUA_8G04860)-RELATED"/>
    <property type="match status" value="1"/>
</dbReference>
<keyword evidence="4" id="KW-1185">Reference proteome</keyword>
<evidence type="ECO:0000313" key="3">
    <source>
        <dbReference type="EMBL" id="GAB0131564.1"/>
    </source>
</evidence>
<name>A0ABQ0CDP6_9HYPO</name>
<evidence type="ECO:0000313" key="4">
    <source>
        <dbReference type="Proteomes" id="UP001562357"/>
    </source>
</evidence>
<gene>
    <name evidence="3" type="primary">g29</name>
    <name evidence="3" type="ORF">EsDP_00000029</name>
</gene>
<dbReference type="PANTHER" id="PTHR40640">
    <property type="entry name" value="ANCHORED GLYCOPROTEIN, PUTATIVE (AFU_ORTHOLOGUE AFUA_8G04860)-RELATED"/>
    <property type="match status" value="1"/>
</dbReference>
<accession>A0ABQ0CDP6</accession>
<feature type="chain" id="PRO_5047320271" evidence="2">
    <location>
        <begin position="18"/>
        <end position="206"/>
    </location>
</feature>
<proteinExistence type="predicted"/>
<feature type="compositionally biased region" description="Low complexity" evidence="1">
    <location>
        <begin position="145"/>
        <end position="164"/>
    </location>
</feature>
<comment type="caution">
    <text evidence="3">The sequence shown here is derived from an EMBL/GenBank/DDBJ whole genome shotgun (WGS) entry which is preliminary data.</text>
</comment>
<sequence>MARSLVLIAALAGAALAADTTTVQIFALGDNRPIVGSVIHADATATTLSVNDRSNSAWGAIVTQGPSTCKWNVQVPAETGTGVISLGANCKLDPAKDEARCTVSTTSGSDSVIGQITTKYSESMRPVQITAGAEKLTAANTNDASVSASASATPAPTASGSTSGNTVSKTSAEASSSTGTNAAGPMVTQNAVWAGVAAVVGGALAL</sequence>
<keyword evidence="2" id="KW-0732">Signal</keyword>
<organism evidence="3 4">
    <name type="scientific">Epichloe bromicola</name>
    <dbReference type="NCBI Taxonomy" id="79588"/>
    <lineage>
        <taxon>Eukaryota</taxon>
        <taxon>Fungi</taxon>
        <taxon>Dikarya</taxon>
        <taxon>Ascomycota</taxon>
        <taxon>Pezizomycotina</taxon>
        <taxon>Sordariomycetes</taxon>
        <taxon>Hypocreomycetidae</taxon>
        <taxon>Hypocreales</taxon>
        <taxon>Clavicipitaceae</taxon>
        <taxon>Epichloe</taxon>
    </lineage>
</organism>
<evidence type="ECO:0000256" key="1">
    <source>
        <dbReference type="SAM" id="MobiDB-lite"/>
    </source>
</evidence>
<evidence type="ECO:0000256" key="2">
    <source>
        <dbReference type="SAM" id="SignalP"/>
    </source>
</evidence>
<protein>
    <submittedName>
        <fullName evidence="3">Uncharacterized protein</fullName>
    </submittedName>
</protein>
<feature type="region of interest" description="Disordered" evidence="1">
    <location>
        <begin position="145"/>
        <end position="184"/>
    </location>
</feature>